<dbReference type="Gene3D" id="3.40.190.290">
    <property type="match status" value="1"/>
</dbReference>
<dbReference type="RefSeq" id="WP_214363784.1">
    <property type="nucleotide sequence ID" value="NZ_JAEKFT010000040.1"/>
</dbReference>
<keyword evidence="2" id="KW-0805">Transcription regulation</keyword>
<keyword evidence="4" id="KW-0804">Transcription</keyword>
<reference evidence="7" key="1">
    <citation type="journal article" date="2022" name="ISME J.">
        <title>Genetic and phylogenetic analysis of dissimilatory iodate-reducing bacteria identifies potential niches across the world's oceans.</title>
        <authorList>
            <person name="Reyes-Umana V."/>
            <person name="Henning Z."/>
            <person name="Lee K."/>
            <person name="Barnum T.P."/>
            <person name="Coates J.D."/>
        </authorList>
    </citation>
    <scope>NUCLEOTIDE SEQUENCE [LARGE SCALE GENOMIC DNA]</scope>
    <source>
        <strain evidence="7">IR12</strain>
    </source>
</reference>
<keyword evidence="3" id="KW-0238">DNA-binding</keyword>
<comment type="caution">
    <text evidence="6">The sequence shown here is derived from an EMBL/GenBank/DDBJ whole genome shotgun (WGS) entry which is preliminary data.</text>
</comment>
<dbReference type="GO" id="GO:0043565">
    <property type="term" value="F:sequence-specific DNA binding"/>
    <property type="evidence" value="ECO:0007669"/>
    <property type="project" value="TreeGrafter"/>
</dbReference>
<evidence type="ECO:0000256" key="3">
    <source>
        <dbReference type="ARBA" id="ARBA00023125"/>
    </source>
</evidence>
<feature type="domain" description="HTH lysR-type" evidence="5">
    <location>
        <begin position="4"/>
        <end position="61"/>
    </location>
</feature>
<dbReference type="Proteomes" id="UP000694660">
    <property type="component" value="Unassembled WGS sequence"/>
</dbReference>
<protein>
    <submittedName>
        <fullName evidence="6">LysR family transcriptional regulator</fullName>
    </submittedName>
</protein>
<dbReference type="Gene3D" id="1.10.10.10">
    <property type="entry name" value="Winged helix-like DNA-binding domain superfamily/Winged helix DNA-binding domain"/>
    <property type="match status" value="1"/>
</dbReference>
<dbReference type="InterPro" id="IPR036390">
    <property type="entry name" value="WH_DNA-bd_sf"/>
</dbReference>
<organism evidence="6 7">
    <name type="scientific">Denitromonas iodatirespirans</name>
    <dbReference type="NCBI Taxonomy" id="2795389"/>
    <lineage>
        <taxon>Bacteria</taxon>
        <taxon>Pseudomonadati</taxon>
        <taxon>Pseudomonadota</taxon>
        <taxon>Betaproteobacteria</taxon>
        <taxon>Rhodocyclales</taxon>
        <taxon>Zoogloeaceae</taxon>
        <taxon>Denitromonas</taxon>
    </lineage>
</organism>
<dbReference type="InterPro" id="IPR005119">
    <property type="entry name" value="LysR_subst-bd"/>
</dbReference>
<name>A0A944DGP0_DENI1</name>
<dbReference type="InterPro" id="IPR058163">
    <property type="entry name" value="LysR-type_TF_proteobact-type"/>
</dbReference>
<accession>A0A944DGP0</accession>
<evidence type="ECO:0000313" key="7">
    <source>
        <dbReference type="Proteomes" id="UP000694660"/>
    </source>
</evidence>
<dbReference type="InterPro" id="IPR036388">
    <property type="entry name" value="WH-like_DNA-bd_sf"/>
</dbReference>
<evidence type="ECO:0000256" key="4">
    <source>
        <dbReference type="ARBA" id="ARBA00023163"/>
    </source>
</evidence>
<dbReference type="Pfam" id="PF00126">
    <property type="entry name" value="HTH_1"/>
    <property type="match status" value="1"/>
</dbReference>
<dbReference type="GO" id="GO:0003700">
    <property type="term" value="F:DNA-binding transcription factor activity"/>
    <property type="evidence" value="ECO:0007669"/>
    <property type="project" value="InterPro"/>
</dbReference>
<dbReference type="SUPFAM" id="SSF46785">
    <property type="entry name" value="Winged helix' DNA-binding domain"/>
    <property type="match status" value="1"/>
</dbReference>
<dbReference type="AlphaFoldDB" id="A0A944DGP0"/>
<evidence type="ECO:0000259" key="5">
    <source>
        <dbReference type="PROSITE" id="PS50931"/>
    </source>
</evidence>
<sequence length="306" mass="32978">MNQLSLDDFSLFIEIAAAGSLSTVARARNVVPSRISRALARIEAECALRLVHRSTHGLSLTDDGALFLDHARRVVEAQRQLQDELSDRSRSVSGRVCIGVGQLLAEHVLIPQLARLRVMHPRLSVDLHIDDRMASLAGEGIDIAVRAGVPPADTMIVRPLGTHGRALYAAPGYLDTHGTPRTPADLDDHTLISNLAAPQHNRWAFVIDGAPLTREVDGQVRANSSAAVVSLALAGAGIARLNDVLATAMVAQGRLRPVLGSYMAPSRHPIYAAILAERDRAPKIRATMDFLQRCFSDFMGEAAHAP</sequence>
<dbReference type="CDD" id="cd08422">
    <property type="entry name" value="PBP2_CrgA_like"/>
    <property type="match status" value="1"/>
</dbReference>
<gene>
    <name evidence="6" type="ORF">I8J34_21975</name>
</gene>
<evidence type="ECO:0000256" key="2">
    <source>
        <dbReference type="ARBA" id="ARBA00023015"/>
    </source>
</evidence>
<dbReference type="PROSITE" id="PS50931">
    <property type="entry name" value="HTH_LYSR"/>
    <property type="match status" value="1"/>
</dbReference>
<dbReference type="EMBL" id="JAEKFT010000040">
    <property type="protein sequence ID" value="MBT0963857.1"/>
    <property type="molecule type" value="Genomic_DNA"/>
</dbReference>
<keyword evidence="7" id="KW-1185">Reference proteome</keyword>
<evidence type="ECO:0000313" key="6">
    <source>
        <dbReference type="EMBL" id="MBT0963857.1"/>
    </source>
</evidence>
<proteinExistence type="inferred from homology"/>
<dbReference type="SUPFAM" id="SSF53850">
    <property type="entry name" value="Periplasmic binding protein-like II"/>
    <property type="match status" value="1"/>
</dbReference>
<dbReference type="GO" id="GO:0006351">
    <property type="term" value="P:DNA-templated transcription"/>
    <property type="evidence" value="ECO:0007669"/>
    <property type="project" value="TreeGrafter"/>
</dbReference>
<comment type="similarity">
    <text evidence="1">Belongs to the LysR transcriptional regulatory family.</text>
</comment>
<dbReference type="Pfam" id="PF03466">
    <property type="entry name" value="LysR_substrate"/>
    <property type="match status" value="1"/>
</dbReference>
<evidence type="ECO:0000256" key="1">
    <source>
        <dbReference type="ARBA" id="ARBA00009437"/>
    </source>
</evidence>
<dbReference type="InterPro" id="IPR000847">
    <property type="entry name" value="LysR_HTH_N"/>
</dbReference>
<dbReference type="PANTHER" id="PTHR30537">
    <property type="entry name" value="HTH-TYPE TRANSCRIPTIONAL REGULATOR"/>
    <property type="match status" value="1"/>
</dbReference>
<dbReference type="PANTHER" id="PTHR30537:SF3">
    <property type="entry name" value="TRANSCRIPTIONAL REGULATORY PROTEIN"/>
    <property type="match status" value="1"/>
</dbReference>